<dbReference type="NCBIfam" id="TIGR00407">
    <property type="entry name" value="proA"/>
    <property type="match status" value="1"/>
</dbReference>
<keyword evidence="5 7" id="KW-0560">Oxidoreductase</keyword>
<dbReference type="InterPro" id="IPR016161">
    <property type="entry name" value="Ald_DH/histidinol_DH"/>
</dbReference>
<dbReference type="CDD" id="cd07079">
    <property type="entry name" value="ALDH_F18-19_ProA-GPR"/>
    <property type="match status" value="1"/>
</dbReference>
<dbReference type="Proteomes" id="UP000199652">
    <property type="component" value="Unassembled WGS sequence"/>
</dbReference>
<evidence type="ECO:0000256" key="2">
    <source>
        <dbReference type="ARBA" id="ARBA00022605"/>
    </source>
</evidence>
<dbReference type="PIRSF" id="PIRSF000151">
    <property type="entry name" value="GPR"/>
    <property type="match status" value="1"/>
</dbReference>
<dbReference type="UniPathway" id="UPA00098">
    <property type="reaction ID" value="UER00360"/>
</dbReference>
<reference evidence="10" key="1">
    <citation type="submission" date="2016-10" db="EMBL/GenBank/DDBJ databases">
        <authorList>
            <person name="Varghese N."/>
            <person name="Submissions S."/>
        </authorList>
    </citation>
    <scope>NUCLEOTIDE SEQUENCE [LARGE SCALE GENOMIC DNA]</scope>
    <source>
        <strain evidence="10">VPI 5359</strain>
    </source>
</reference>
<dbReference type="GO" id="GO:0055129">
    <property type="term" value="P:L-proline biosynthetic process"/>
    <property type="evidence" value="ECO:0007669"/>
    <property type="project" value="UniProtKB-UniRule"/>
</dbReference>
<evidence type="ECO:0000256" key="4">
    <source>
        <dbReference type="ARBA" id="ARBA00022857"/>
    </source>
</evidence>
<comment type="catalytic activity">
    <reaction evidence="6 7">
        <text>L-glutamate 5-semialdehyde + phosphate + NADP(+) = L-glutamyl 5-phosphate + NADPH + H(+)</text>
        <dbReference type="Rhea" id="RHEA:19541"/>
        <dbReference type="ChEBI" id="CHEBI:15378"/>
        <dbReference type="ChEBI" id="CHEBI:43474"/>
        <dbReference type="ChEBI" id="CHEBI:57783"/>
        <dbReference type="ChEBI" id="CHEBI:58066"/>
        <dbReference type="ChEBI" id="CHEBI:58274"/>
        <dbReference type="ChEBI" id="CHEBI:58349"/>
        <dbReference type="EC" id="1.2.1.41"/>
    </reaction>
</comment>
<accession>A0A1H3CM03</accession>
<dbReference type="InterPro" id="IPR020593">
    <property type="entry name" value="G-glutamylP_reductase_CS"/>
</dbReference>
<dbReference type="FunFam" id="3.40.309.10:FF:000006">
    <property type="entry name" value="Gamma-glutamyl phosphate reductase"/>
    <property type="match status" value="1"/>
</dbReference>
<dbReference type="PANTHER" id="PTHR11063">
    <property type="entry name" value="GLUTAMATE SEMIALDEHYDE DEHYDROGENASE"/>
    <property type="match status" value="1"/>
</dbReference>
<evidence type="ECO:0000259" key="8">
    <source>
        <dbReference type="Pfam" id="PF00171"/>
    </source>
</evidence>
<evidence type="ECO:0000256" key="1">
    <source>
        <dbReference type="ARBA" id="ARBA00004985"/>
    </source>
</evidence>
<keyword evidence="4 7" id="KW-0521">NADP</keyword>
<dbReference type="AlphaFoldDB" id="A0A1H3CM03"/>
<sequence length="434" mass="46876">MTNSSMQERGHLARHAGITLSATSTEARNQALAAIAEALDAGRSDILAANRRDYERSVSEDLAAPLLKRLTFDDHKVDDVISGIRSLIELPDPVGHTQMAKELDNGLDLYRVSCPIGVIGIIFESRPDAFVQISSLCLKSGNAVLLKGGREALETNRALNQIIHDASVAAGMPEGWIQNLESRDEVTEMLALDDTIDLIIPRGSNAFVKYIMDHSNIPVMGHADGICHVYVDAEADLPMAVDIAVDAKSQYVAVCNAAETLLVHRAIAPQFLPALKAKMDAAGVHLLGDAEVQAIIDVDAATEADWSTEYLDYILSIKLVSDLDEAIDHINRYGSGHTDVIITTDEAAQKRFTTLVDSACVFVNCSSRFSDGFRFGFGAEVGISTAKLHARGPVGLEGLLSYKYKLIGHGQIVADYAEGRASFTHQMMDATCPL</sequence>
<name>A0A1H3CM03_EUBBA</name>
<evidence type="ECO:0000313" key="10">
    <source>
        <dbReference type="Proteomes" id="UP000199652"/>
    </source>
</evidence>
<gene>
    <name evidence="7" type="primary">proA</name>
    <name evidence="9" type="ORF">SAMN04488579_103152</name>
</gene>
<dbReference type="EC" id="1.2.1.41" evidence="7"/>
<dbReference type="Gene3D" id="3.40.309.10">
    <property type="entry name" value="Aldehyde Dehydrogenase, Chain A, domain 2"/>
    <property type="match status" value="1"/>
</dbReference>
<comment type="function">
    <text evidence="7">Catalyzes the NADPH-dependent reduction of L-glutamate 5-phosphate into L-glutamate 5-semialdehyde and phosphate. The product spontaneously undergoes cyclization to form 1-pyrroline-5-carboxylate.</text>
</comment>
<dbReference type="STRING" id="1528.SAMN04488579_103152"/>
<comment type="similarity">
    <text evidence="7">Belongs to the gamma-glutamyl phosphate reductase family.</text>
</comment>
<feature type="domain" description="Aldehyde dehydrogenase" evidence="8">
    <location>
        <begin position="13"/>
        <end position="284"/>
    </location>
</feature>
<dbReference type="OrthoDB" id="9809970at2"/>
<dbReference type="GO" id="GO:0005737">
    <property type="term" value="C:cytoplasm"/>
    <property type="evidence" value="ECO:0007669"/>
    <property type="project" value="UniProtKB-SubCell"/>
</dbReference>
<dbReference type="PROSITE" id="PS01223">
    <property type="entry name" value="PROA"/>
    <property type="match status" value="1"/>
</dbReference>
<protein>
    <recommendedName>
        <fullName evidence="7">Gamma-glutamyl phosphate reductase</fullName>
        <shortName evidence="7">GPR</shortName>
        <ecNumber evidence="7">1.2.1.41</ecNumber>
    </recommendedName>
    <alternativeName>
        <fullName evidence="7">Glutamate-5-semialdehyde dehydrogenase</fullName>
    </alternativeName>
    <alternativeName>
        <fullName evidence="7">Glutamyl-gamma-semialdehyde dehydrogenase</fullName>
        <shortName evidence="7">GSA dehydrogenase</shortName>
    </alternativeName>
</protein>
<dbReference type="RefSeq" id="WP_090243449.1">
    <property type="nucleotide sequence ID" value="NZ_FNOU01000003.1"/>
</dbReference>
<dbReference type="Gene3D" id="3.40.605.10">
    <property type="entry name" value="Aldehyde Dehydrogenase, Chain A, domain 1"/>
    <property type="match status" value="1"/>
</dbReference>
<dbReference type="InterPro" id="IPR000965">
    <property type="entry name" value="GPR_dom"/>
</dbReference>
<dbReference type="InterPro" id="IPR016162">
    <property type="entry name" value="Ald_DH_N"/>
</dbReference>
<evidence type="ECO:0000256" key="3">
    <source>
        <dbReference type="ARBA" id="ARBA00022650"/>
    </source>
</evidence>
<dbReference type="SUPFAM" id="SSF53720">
    <property type="entry name" value="ALDH-like"/>
    <property type="match status" value="1"/>
</dbReference>
<dbReference type="InterPro" id="IPR012134">
    <property type="entry name" value="Glu-5-SA_DH"/>
</dbReference>
<keyword evidence="10" id="KW-1185">Reference proteome</keyword>
<dbReference type="InterPro" id="IPR016163">
    <property type="entry name" value="Ald_DH_C"/>
</dbReference>
<dbReference type="NCBIfam" id="NF001221">
    <property type="entry name" value="PRK00197.1"/>
    <property type="match status" value="1"/>
</dbReference>
<keyword evidence="3 7" id="KW-0641">Proline biosynthesis</keyword>
<dbReference type="EMBL" id="FNOU01000003">
    <property type="protein sequence ID" value="SDX55116.1"/>
    <property type="molecule type" value="Genomic_DNA"/>
</dbReference>
<keyword evidence="2 7" id="KW-0028">Amino-acid biosynthesis</keyword>
<dbReference type="PANTHER" id="PTHR11063:SF8">
    <property type="entry name" value="DELTA-1-PYRROLINE-5-CARBOXYLATE SYNTHASE"/>
    <property type="match status" value="1"/>
</dbReference>
<dbReference type="GO" id="GO:0004350">
    <property type="term" value="F:glutamate-5-semialdehyde dehydrogenase activity"/>
    <property type="evidence" value="ECO:0007669"/>
    <property type="project" value="UniProtKB-UniRule"/>
</dbReference>
<organism evidence="9 10">
    <name type="scientific">Eubacterium barkeri</name>
    <name type="common">Clostridium barkeri</name>
    <dbReference type="NCBI Taxonomy" id="1528"/>
    <lineage>
        <taxon>Bacteria</taxon>
        <taxon>Bacillati</taxon>
        <taxon>Bacillota</taxon>
        <taxon>Clostridia</taxon>
        <taxon>Eubacteriales</taxon>
        <taxon>Eubacteriaceae</taxon>
        <taxon>Eubacterium</taxon>
    </lineage>
</organism>
<evidence type="ECO:0000256" key="7">
    <source>
        <dbReference type="HAMAP-Rule" id="MF_00412"/>
    </source>
</evidence>
<dbReference type="Pfam" id="PF00171">
    <property type="entry name" value="Aldedh"/>
    <property type="match status" value="1"/>
</dbReference>
<dbReference type="HAMAP" id="MF_00412">
    <property type="entry name" value="ProA"/>
    <property type="match status" value="1"/>
</dbReference>
<keyword evidence="7" id="KW-0963">Cytoplasm</keyword>
<dbReference type="InterPro" id="IPR015590">
    <property type="entry name" value="Aldehyde_DH_dom"/>
</dbReference>
<evidence type="ECO:0000313" key="9">
    <source>
        <dbReference type="EMBL" id="SDX55116.1"/>
    </source>
</evidence>
<dbReference type="GO" id="GO:0050661">
    <property type="term" value="F:NADP binding"/>
    <property type="evidence" value="ECO:0007669"/>
    <property type="project" value="InterPro"/>
</dbReference>
<evidence type="ECO:0000256" key="5">
    <source>
        <dbReference type="ARBA" id="ARBA00023002"/>
    </source>
</evidence>
<comment type="pathway">
    <text evidence="1 7">Amino-acid biosynthesis; L-proline biosynthesis; L-glutamate 5-semialdehyde from L-glutamate: step 2/2.</text>
</comment>
<comment type="subcellular location">
    <subcellularLocation>
        <location evidence="7">Cytoplasm</location>
    </subcellularLocation>
</comment>
<proteinExistence type="inferred from homology"/>
<evidence type="ECO:0000256" key="6">
    <source>
        <dbReference type="ARBA" id="ARBA00049024"/>
    </source>
</evidence>